<keyword evidence="3" id="KW-1185">Reference proteome</keyword>
<keyword evidence="1" id="KW-1133">Transmembrane helix</keyword>
<accession>A0ABP4YGB4</accession>
<dbReference type="Proteomes" id="UP001500218">
    <property type="component" value="Unassembled WGS sequence"/>
</dbReference>
<sequence>MHQTRLMTADQKLSAVGVAVGVVAIVVGVLAARRWGTRRRRLFLTYTSASLMPSKSFSGIAKNVLKVTFQDVVVDDPYVTIVVLENGGPADAASAHFHDGEPFYVELNCTLLDVMNSSHPDYTIVRVDEGRSAVGLRPCLFRKGDSWNFVAVTDGKPKLSAINSLVDTDVSTSDGFPYQPARWLLKFAASLTPPAGFHTR</sequence>
<reference evidence="3" key="1">
    <citation type="journal article" date="2019" name="Int. J. Syst. Evol. Microbiol.">
        <title>The Global Catalogue of Microorganisms (GCM) 10K type strain sequencing project: providing services to taxonomists for standard genome sequencing and annotation.</title>
        <authorList>
            <consortium name="The Broad Institute Genomics Platform"/>
            <consortium name="The Broad Institute Genome Sequencing Center for Infectious Disease"/>
            <person name="Wu L."/>
            <person name="Ma J."/>
        </authorList>
    </citation>
    <scope>NUCLEOTIDE SEQUENCE [LARGE SCALE GENOMIC DNA]</scope>
    <source>
        <strain evidence="3">JCM 13250</strain>
    </source>
</reference>
<keyword evidence="1" id="KW-0812">Transmembrane</keyword>
<protein>
    <submittedName>
        <fullName evidence="2">Uncharacterized protein</fullName>
    </submittedName>
</protein>
<name>A0ABP4YGB4_9ACTN</name>
<proteinExistence type="predicted"/>
<comment type="caution">
    <text evidence="2">The sequence shown here is derived from an EMBL/GenBank/DDBJ whole genome shotgun (WGS) entry which is preliminary data.</text>
</comment>
<keyword evidence="1" id="KW-0472">Membrane</keyword>
<gene>
    <name evidence="2" type="ORF">GCM10009682_40990</name>
</gene>
<organism evidence="2 3">
    <name type="scientific">Luedemannella flava</name>
    <dbReference type="NCBI Taxonomy" id="349316"/>
    <lineage>
        <taxon>Bacteria</taxon>
        <taxon>Bacillati</taxon>
        <taxon>Actinomycetota</taxon>
        <taxon>Actinomycetes</taxon>
        <taxon>Micromonosporales</taxon>
        <taxon>Micromonosporaceae</taxon>
        <taxon>Luedemannella</taxon>
    </lineage>
</organism>
<feature type="transmembrane region" description="Helical" evidence="1">
    <location>
        <begin position="12"/>
        <end position="32"/>
    </location>
</feature>
<evidence type="ECO:0000313" key="2">
    <source>
        <dbReference type="EMBL" id="GAA1815930.1"/>
    </source>
</evidence>
<evidence type="ECO:0000313" key="3">
    <source>
        <dbReference type="Proteomes" id="UP001500218"/>
    </source>
</evidence>
<evidence type="ECO:0000256" key="1">
    <source>
        <dbReference type="SAM" id="Phobius"/>
    </source>
</evidence>
<dbReference type="EMBL" id="BAAALT010000141">
    <property type="protein sequence ID" value="GAA1815930.1"/>
    <property type="molecule type" value="Genomic_DNA"/>
</dbReference>